<gene>
    <name evidence="3" type="ORF">CRG98_047039</name>
</gene>
<keyword evidence="4" id="KW-1185">Reference proteome</keyword>
<feature type="compositionally biased region" description="Basic and acidic residues" evidence="1">
    <location>
        <begin position="14"/>
        <end position="30"/>
    </location>
</feature>
<feature type="region of interest" description="Disordered" evidence="1">
    <location>
        <begin position="1"/>
        <end position="43"/>
    </location>
</feature>
<feature type="compositionally biased region" description="Basic residues" evidence="1">
    <location>
        <begin position="1"/>
        <end position="13"/>
    </location>
</feature>
<dbReference type="AlphaFoldDB" id="A0A2I0HMR1"/>
<accession>A0A2I0HMR1</accession>
<feature type="transmembrane region" description="Helical" evidence="2">
    <location>
        <begin position="307"/>
        <end position="330"/>
    </location>
</feature>
<protein>
    <submittedName>
        <fullName evidence="3">Uncharacterized protein</fullName>
    </submittedName>
</protein>
<reference evidence="3 4" key="1">
    <citation type="submission" date="2017-11" db="EMBL/GenBank/DDBJ databases">
        <title>De-novo sequencing of pomegranate (Punica granatum L.) genome.</title>
        <authorList>
            <person name="Akparov Z."/>
            <person name="Amiraslanov A."/>
            <person name="Hajiyeva S."/>
            <person name="Abbasov M."/>
            <person name="Kaur K."/>
            <person name="Hamwieh A."/>
            <person name="Solovyev V."/>
            <person name="Salamov A."/>
            <person name="Braich B."/>
            <person name="Kosarev P."/>
            <person name="Mahmoud A."/>
            <person name="Hajiyev E."/>
            <person name="Babayeva S."/>
            <person name="Izzatullayeva V."/>
            <person name="Mammadov A."/>
            <person name="Mammadov A."/>
            <person name="Sharifova S."/>
            <person name="Ojaghi J."/>
            <person name="Eynullazada K."/>
            <person name="Bayramov B."/>
            <person name="Abdulazimova A."/>
            <person name="Shahmuradov I."/>
        </authorList>
    </citation>
    <scope>NUCLEOTIDE SEQUENCE [LARGE SCALE GENOMIC DNA]</scope>
    <source>
        <strain evidence="4">cv. AG2017</strain>
        <tissue evidence="3">Leaf</tissue>
    </source>
</reference>
<keyword evidence="2" id="KW-0472">Membrane</keyword>
<evidence type="ECO:0000256" key="2">
    <source>
        <dbReference type="SAM" id="Phobius"/>
    </source>
</evidence>
<dbReference type="STRING" id="22663.A0A2I0HMR1"/>
<comment type="caution">
    <text evidence="3">The sequence shown here is derived from an EMBL/GenBank/DDBJ whole genome shotgun (WGS) entry which is preliminary data.</text>
</comment>
<keyword evidence="2" id="KW-1133">Transmembrane helix</keyword>
<keyword evidence="2" id="KW-0812">Transmembrane</keyword>
<organism evidence="3 4">
    <name type="scientific">Punica granatum</name>
    <name type="common">Pomegranate</name>
    <dbReference type="NCBI Taxonomy" id="22663"/>
    <lineage>
        <taxon>Eukaryota</taxon>
        <taxon>Viridiplantae</taxon>
        <taxon>Streptophyta</taxon>
        <taxon>Embryophyta</taxon>
        <taxon>Tracheophyta</taxon>
        <taxon>Spermatophyta</taxon>
        <taxon>Magnoliopsida</taxon>
        <taxon>eudicotyledons</taxon>
        <taxon>Gunneridae</taxon>
        <taxon>Pentapetalae</taxon>
        <taxon>rosids</taxon>
        <taxon>malvids</taxon>
        <taxon>Myrtales</taxon>
        <taxon>Lythraceae</taxon>
        <taxon>Punica</taxon>
    </lineage>
</organism>
<dbReference type="EMBL" id="PGOL01007516">
    <property type="protein sequence ID" value="PKI32576.1"/>
    <property type="molecule type" value="Genomic_DNA"/>
</dbReference>
<evidence type="ECO:0000256" key="1">
    <source>
        <dbReference type="SAM" id="MobiDB-lite"/>
    </source>
</evidence>
<sequence>MKKTKYPRGRGRGGGRDKTGGGRDKTERKTTKSSNRRKLLTEPLSLPFPLHLSSNLARLSSSLFPLPSSLSLSLREYPPTLEEHDSFASRDGPIPTITSGLLVNLNLEAPIPNNSQAPPAPLPCDVLLRSQSTENDSAIGRGCSFETLGGGRDPSKTDCKSQTVPLVILPKKLGELSRSEEVDLSTAADEEDDCPICLEAAKIAKGNEDAAALVAVTEAPASPPPRGLPSSMEAAELHHAPTTVLGPIEGDTDYPPVRTLDDAKVICSLESKKLWSIAGPIAFNILCNYGINSFTNIFAGHLGDVELSAVAICLNVIANFSFGFLVRIVVRFTKLLFPIRDRTF</sequence>
<proteinExistence type="predicted"/>
<feature type="transmembrane region" description="Helical" evidence="2">
    <location>
        <begin position="274"/>
        <end position="295"/>
    </location>
</feature>
<name>A0A2I0HMR1_PUNGR</name>
<dbReference type="Proteomes" id="UP000233551">
    <property type="component" value="Unassembled WGS sequence"/>
</dbReference>
<evidence type="ECO:0000313" key="3">
    <source>
        <dbReference type="EMBL" id="PKI32576.1"/>
    </source>
</evidence>
<evidence type="ECO:0000313" key="4">
    <source>
        <dbReference type="Proteomes" id="UP000233551"/>
    </source>
</evidence>